<keyword evidence="1" id="KW-0472">Membrane</keyword>
<sequence length="430" mass="47422">MAEQNRNYGTIVVETREQQHTQPAPRTSSTGRRICICLLIVCFLIILVFAYILYVLVPNIFTCFYDLNPLCERWAIVIGPRSPVHHNTTGDSYAVGFSLAAGYGTAAISFRNGTSITIGRYDGDDAYRKFMAKATSSDAVHPTPPYYCNGAYADSTRQWARLWRKKLGKPASEEIGALARVLIGLKGPVNKALGDLGPLKYATIATPYLPALFNEDLDDIAEYAGFQLITPFKLSGDSEHKAITDINFSFCGMRLGNCQSFTNQTVNQELDVSPESDDEILSVSYSIDMLTAHVSPLGGFANYFYAASGIADPWLGRGALEMYSSPHEYWTAVGYALVNATDSYSWRAARLSRVVVHSESATDPDFQRVLRENVTKYQISKSMPPVSMDSPLYAAALDAAELGKRCMLQDDGSSYYTGCVPDLHPKMQGW</sequence>
<dbReference type="GeneID" id="54561694"/>
<name>A0A6A6C898_ZASCE</name>
<gene>
    <name evidence="2" type="ORF">M409DRAFT_27103</name>
</gene>
<proteinExistence type="predicted"/>
<protein>
    <submittedName>
        <fullName evidence="2">Uncharacterized protein</fullName>
    </submittedName>
</protein>
<feature type="transmembrane region" description="Helical" evidence="1">
    <location>
        <begin position="34"/>
        <end position="57"/>
    </location>
</feature>
<keyword evidence="1" id="KW-0812">Transmembrane</keyword>
<dbReference type="RefSeq" id="XP_033663367.1">
    <property type="nucleotide sequence ID" value="XM_033808422.1"/>
</dbReference>
<dbReference type="OrthoDB" id="3643156at2759"/>
<dbReference type="EMBL" id="ML993613">
    <property type="protein sequence ID" value="KAF2162478.1"/>
    <property type="molecule type" value="Genomic_DNA"/>
</dbReference>
<dbReference type="Proteomes" id="UP000799537">
    <property type="component" value="Unassembled WGS sequence"/>
</dbReference>
<evidence type="ECO:0000313" key="2">
    <source>
        <dbReference type="EMBL" id="KAF2162478.1"/>
    </source>
</evidence>
<organism evidence="2 3">
    <name type="scientific">Zasmidium cellare ATCC 36951</name>
    <dbReference type="NCBI Taxonomy" id="1080233"/>
    <lineage>
        <taxon>Eukaryota</taxon>
        <taxon>Fungi</taxon>
        <taxon>Dikarya</taxon>
        <taxon>Ascomycota</taxon>
        <taxon>Pezizomycotina</taxon>
        <taxon>Dothideomycetes</taxon>
        <taxon>Dothideomycetidae</taxon>
        <taxon>Mycosphaerellales</taxon>
        <taxon>Mycosphaerellaceae</taxon>
        <taxon>Zasmidium</taxon>
    </lineage>
</organism>
<reference evidence="2" key="1">
    <citation type="journal article" date="2020" name="Stud. Mycol.">
        <title>101 Dothideomycetes genomes: a test case for predicting lifestyles and emergence of pathogens.</title>
        <authorList>
            <person name="Haridas S."/>
            <person name="Albert R."/>
            <person name="Binder M."/>
            <person name="Bloem J."/>
            <person name="Labutti K."/>
            <person name="Salamov A."/>
            <person name="Andreopoulos B."/>
            <person name="Baker S."/>
            <person name="Barry K."/>
            <person name="Bills G."/>
            <person name="Bluhm B."/>
            <person name="Cannon C."/>
            <person name="Castanera R."/>
            <person name="Culley D."/>
            <person name="Daum C."/>
            <person name="Ezra D."/>
            <person name="Gonzalez J."/>
            <person name="Henrissat B."/>
            <person name="Kuo A."/>
            <person name="Liang C."/>
            <person name="Lipzen A."/>
            <person name="Lutzoni F."/>
            <person name="Magnuson J."/>
            <person name="Mondo S."/>
            <person name="Nolan M."/>
            <person name="Ohm R."/>
            <person name="Pangilinan J."/>
            <person name="Park H.-J."/>
            <person name="Ramirez L."/>
            <person name="Alfaro M."/>
            <person name="Sun H."/>
            <person name="Tritt A."/>
            <person name="Yoshinaga Y."/>
            <person name="Zwiers L.-H."/>
            <person name="Turgeon B."/>
            <person name="Goodwin S."/>
            <person name="Spatafora J."/>
            <person name="Crous P."/>
            <person name="Grigoriev I."/>
        </authorList>
    </citation>
    <scope>NUCLEOTIDE SEQUENCE</scope>
    <source>
        <strain evidence="2">ATCC 36951</strain>
    </source>
</reference>
<dbReference type="AlphaFoldDB" id="A0A6A6C898"/>
<keyword evidence="3" id="KW-1185">Reference proteome</keyword>
<evidence type="ECO:0000256" key="1">
    <source>
        <dbReference type="SAM" id="Phobius"/>
    </source>
</evidence>
<evidence type="ECO:0000313" key="3">
    <source>
        <dbReference type="Proteomes" id="UP000799537"/>
    </source>
</evidence>
<accession>A0A6A6C898</accession>
<keyword evidence="1" id="KW-1133">Transmembrane helix</keyword>